<keyword evidence="2" id="KW-0378">Hydrolase</keyword>
<evidence type="ECO:0000256" key="3">
    <source>
        <dbReference type="SAM" id="SignalP"/>
    </source>
</evidence>
<proteinExistence type="inferred from homology"/>
<feature type="signal peptide" evidence="3">
    <location>
        <begin position="1"/>
        <end position="27"/>
    </location>
</feature>
<dbReference type="PANTHER" id="PTHR40841:SF2">
    <property type="entry name" value="SIDEROPHORE-DEGRADING ESTERASE (EUROFUNG)"/>
    <property type="match status" value="1"/>
</dbReference>
<organism evidence="4 5">
    <name type="scientific">Halopseudomonas pachastrellae</name>
    <dbReference type="NCBI Taxonomy" id="254161"/>
    <lineage>
        <taxon>Bacteria</taxon>
        <taxon>Pseudomonadati</taxon>
        <taxon>Pseudomonadota</taxon>
        <taxon>Gammaproteobacteria</taxon>
        <taxon>Pseudomonadales</taxon>
        <taxon>Pseudomonadaceae</taxon>
        <taxon>Halopseudomonas</taxon>
    </lineage>
</organism>
<reference evidence="4 5" key="1">
    <citation type="submission" date="2017-01" db="EMBL/GenBank/DDBJ databases">
        <title>Draft genome sequence of Pseudomonas pachastrellae type strain CCUG 46540T from a deep sea.</title>
        <authorList>
            <person name="Gomila M."/>
            <person name="Mulet M."/>
            <person name="Lalucat J."/>
            <person name="Garcia-Valdes E."/>
        </authorList>
    </citation>
    <scope>NUCLEOTIDE SEQUENCE [LARGE SCALE GENOMIC DNA]</scope>
    <source>
        <strain evidence="4 5">CCUG 46540</strain>
    </source>
</reference>
<dbReference type="InterPro" id="IPR000801">
    <property type="entry name" value="Esterase-like"/>
</dbReference>
<dbReference type="AlphaFoldDB" id="A0A1S8DHK0"/>
<name>A0A1S8DHK0_9GAMM</name>
<comment type="caution">
    <text evidence="4">The sequence shown here is derived from an EMBL/GenBank/DDBJ whole genome shotgun (WGS) entry which is preliminary data.</text>
</comment>
<dbReference type="STRING" id="254161.SAMN05216256_12136"/>
<dbReference type="GO" id="GO:0016788">
    <property type="term" value="F:hydrolase activity, acting on ester bonds"/>
    <property type="evidence" value="ECO:0007669"/>
    <property type="project" value="TreeGrafter"/>
</dbReference>
<evidence type="ECO:0000313" key="5">
    <source>
        <dbReference type="Proteomes" id="UP000242847"/>
    </source>
</evidence>
<keyword evidence="3" id="KW-0732">Signal</keyword>
<dbReference type="PANTHER" id="PTHR40841">
    <property type="entry name" value="SIDEROPHORE TRIACETYLFUSARININE C ESTERASE"/>
    <property type="match status" value="1"/>
</dbReference>
<evidence type="ECO:0000256" key="2">
    <source>
        <dbReference type="ARBA" id="ARBA00022801"/>
    </source>
</evidence>
<feature type="chain" id="PRO_5010518081" evidence="3">
    <location>
        <begin position="28"/>
        <end position="286"/>
    </location>
</feature>
<evidence type="ECO:0000256" key="1">
    <source>
        <dbReference type="ARBA" id="ARBA00005622"/>
    </source>
</evidence>
<evidence type="ECO:0000313" key="4">
    <source>
        <dbReference type="EMBL" id="ONM44451.1"/>
    </source>
</evidence>
<keyword evidence="5" id="KW-1185">Reference proteome</keyword>
<dbReference type="EMBL" id="MUBC01000013">
    <property type="protein sequence ID" value="ONM44451.1"/>
    <property type="molecule type" value="Genomic_DNA"/>
</dbReference>
<dbReference type="OrthoDB" id="9784036at2"/>
<sequence>MPFLHLRSRTKALLGALCLTFTSVCLASETPVTLTGTVEWQMNSERGQPYRILISLPEGDVPYTGGYPVLYVLDANAYFASFHEAKRAQRAYRHAIVVGLAYPGEEPLNFLRRAWDFSPPVPEERNTPPQGGQDELINFLADKLMPAIAERFPVDADQQSLFGHSFGGMFAIHTLYQRPELFNHLVAASPSIWWNDRFLLVEERAFVEQANSGDLNLTHTSLALMLGERDSPQEIQDSQALQQRLAPLSSHGLRTSFYVEPGEDHMSVPFKLVNRVLREVLTARQR</sequence>
<dbReference type="Proteomes" id="UP000242847">
    <property type="component" value="Unassembled WGS sequence"/>
</dbReference>
<dbReference type="InterPro" id="IPR052558">
    <property type="entry name" value="Siderophore_Hydrolase_D"/>
</dbReference>
<dbReference type="Pfam" id="PF00756">
    <property type="entry name" value="Esterase"/>
    <property type="match status" value="1"/>
</dbReference>
<gene>
    <name evidence="4" type="ORF">BXT89_07645</name>
</gene>
<dbReference type="InterPro" id="IPR029058">
    <property type="entry name" value="AB_hydrolase_fold"/>
</dbReference>
<accession>A0A1S8DHK0</accession>
<dbReference type="Gene3D" id="3.40.50.1820">
    <property type="entry name" value="alpha/beta hydrolase"/>
    <property type="match status" value="1"/>
</dbReference>
<comment type="similarity">
    <text evidence="1">Belongs to the esterase D family.</text>
</comment>
<dbReference type="SUPFAM" id="SSF53474">
    <property type="entry name" value="alpha/beta-Hydrolases"/>
    <property type="match status" value="1"/>
</dbReference>
<protein>
    <submittedName>
        <fullName evidence="4">Esterase</fullName>
    </submittedName>
</protein>